<dbReference type="InterPro" id="IPR011545">
    <property type="entry name" value="DEAD/DEAH_box_helicase_dom"/>
</dbReference>
<name>A0A0F9WQR9_9MICR</name>
<dbReference type="GO" id="GO:0005694">
    <property type="term" value="C:chromosome"/>
    <property type="evidence" value="ECO:0007669"/>
    <property type="project" value="TreeGrafter"/>
</dbReference>
<comment type="catalytic activity">
    <reaction evidence="11">
        <text>ATP + H2O = ADP + phosphate + H(+)</text>
        <dbReference type="Rhea" id="RHEA:13065"/>
        <dbReference type="ChEBI" id="CHEBI:15377"/>
        <dbReference type="ChEBI" id="CHEBI:15378"/>
        <dbReference type="ChEBI" id="CHEBI:30616"/>
        <dbReference type="ChEBI" id="CHEBI:43474"/>
        <dbReference type="ChEBI" id="CHEBI:456216"/>
    </reaction>
</comment>
<dbReference type="InterPro" id="IPR014001">
    <property type="entry name" value="Helicase_ATP-bd"/>
</dbReference>
<dbReference type="NCBIfam" id="TIGR00614">
    <property type="entry name" value="recQ_fam"/>
    <property type="match status" value="1"/>
</dbReference>
<dbReference type="OrthoDB" id="10261556at2759"/>
<dbReference type="EC" id="5.6.2.4" evidence="11"/>
<dbReference type="InterPro" id="IPR018982">
    <property type="entry name" value="RQC_domain"/>
</dbReference>
<dbReference type="Pfam" id="PF16124">
    <property type="entry name" value="RecQ_Zn_bind"/>
    <property type="match status" value="1"/>
</dbReference>
<dbReference type="PROSITE" id="PS00690">
    <property type="entry name" value="DEAH_ATP_HELICASE"/>
    <property type="match status" value="1"/>
</dbReference>
<dbReference type="InterPro" id="IPR032284">
    <property type="entry name" value="RecQ_Zn-bd"/>
</dbReference>
<comment type="subcellular location">
    <subcellularLocation>
        <location evidence="1 11">Nucleus</location>
    </subcellularLocation>
</comment>
<dbReference type="PROSITE" id="PS51194">
    <property type="entry name" value="HELICASE_CTER"/>
    <property type="match status" value="1"/>
</dbReference>
<feature type="domain" description="Helicase ATP-binding" evidence="12">
    <location>
        <begin position="207"/>
        <end position="380"/>
    </location>
</feature>
<accession>A0A0F9WQR9</accession>
<dbReference type="GO" id="GO:0000724">
    <property type="term" value="P:double-strand break repair via homologous recombination"/>
    <property type="evidence" value="ECO:0007669"/>
    <property type="project" value="TreeGrafter"/>
</dbReference>
<evidence type="ECO:0000256" key="7">
    <source>
        <dbReference type="ARBA" id="ARBA00023125"/>
    </source>
</evidence>
<keyword evidence="4 11" id="KW-0378">Hydrolase</keyword>
<reference evidence="14 15" key="1">
    <citation type="journal article" date="2015" name="Environ. Microbiol.">
        <title>Genome analyses suggest the presence of polyploidy and recent human-driven expansions in eight global populations of the honeybee pathogen Nosema ceranae.</title>
        <authorList>
            <person name="Pelin A."/>
            <person name="Selman M."/>
            <person name="Aris-Brosou S."/>
            <person name="Farinelli L."/>
            <person name="Corradi N."/>
        </authorList>
    </citation>
    <scope>NUCLEOTIDE SEQUENCE [LARGE SCALE GENOMIC DNA]</scope>
    <source>
        <strain evidence="14 15">PA08 1199</strain>
    </source>
</reference>
<evidence type="ECO:0000256" key="3">
    <source>
        <dbReference type="ARBA" id="ARBA00022741"/>
    </source>
</evidence>
<dbReference type="InterPro" id="IPR027417">
    <property type="entry name" value="P-loop_NTPase"/>
</dbReference>
<evidence type="ECO:0000313" key="15">
    <source>
        <dbReference type="Proteomes" id="UP000034350"/>
    </source>
</evidence>
<evidence type="ECO:0000256" key="2">
    <source>
        <dbReference type="ARBA" id="ARBA00005446"/>
    </source>
</evidence>
<dbReference type="GO" id="GO:0005524">
    <property type="term" value="F:ATP binding"/>
    <property type="evidence" value="ECO:0007669"/>
    <property type="project" value="UniProtKB-KW"/>
</dbReference>
<dbReference type="Gene3D" id="3.40.50.300">
    <property type="entry name" value="P-loop containing nucleotide triphosphate hydrolases"/>
    <property type="match status" value="2"/>
</dbReference>
<dbReference type="PANTHER" id="PTHR13710:SF153">
    <property type="entry name" value="RECQ-LIKE DNA HELICASE BLM"/>
    <property type="match status" value="1"/>
</dbReference>
<dbReference type="InterPro" id="IPR001650">
    <property type="entry name" value="Helicase_C-like"/>
</dbReference>
<dbReference type="SMART" id="SM00490">
    <property type="entry name" value="HELICc"/>
    <property type="match status" value="1"/>
</dbReference>
<sequence length="722" mass="84023">MKNNKSIKNNKNINQDTIVQHIQDLENEESFINAVYRSKGTSDSSDIEFLDCIRSLDSDNIIEKADNFIKSRDDDDDIEIITENNKNYNNVKIMKKNIDDISYNLNSFDIHEEDFTRDDVKIMKKNIDGISDNLNSFDIHEEDLTRDDVKIMKKNIDDISYNFNSFDIDEEDLFMSSPYTEVMTPQLDILRNVFKLEKFRTNQESIIKSILEKKDVFVLMPTGGGKSLCYQIPALIDNGVTIIISPLLSLVHDQISNLLNNNILALPFNSTLNASERRMVLENMTLGVVKMFYVTPESLCANYNLESKLKELLRMNKLSRFVVDEAHCVSQWGHDFRPDYIEMKKIKEMYPSVPIVALTATATPKVELDIMSNLQIRDAVVYKQSFNRENLKYFVKPKTRSVELDIVTFIQSHYQNECGIIYCTSKKECEMISDKLNKHLKTAFYHAGLTKKERMSIQSMWNDNRFKIIVATIAFGMGIDKKDVRFVIHYSMPKSLEGYYQETGRAGRDGKESVCILYYHYGDKKKLDYMINMTKDTAQKQRQREELRDVIRFCENKVDCRRTLILTYFNEEFNSKLCKKGCDNCMIKNIVKKDYTKEAKEIYELVRHKLSIHQIIDVYRGIGSKKVGSPFAGKGKHLKKLEVERIVTQMIVQGYLEERSEINGMGYTWAYLVHKKKIDKFELFEESEKSVSIGASKDTLNEKIENKTSRCKKHKRTVNKEI</sequence>
<dbReference type="AlphaFoldDB" id="A0A0F9WQR9"/>
<dbReference type="Pfam" id="PF09382">
    <property type="entry name" value="RQC"/>
    <property type="match status" value="1"/>
</dbReference>
<dbReference type="VEuPathDB" id="MicrosporidiaDB:G9O61_00g019370"/>
<dbReference type="VEuPathDB" id="MicrosporidiaDB:NCER_100319"/>
<evidence type="ECO:0000256" key="1">
    <source>
        <dbReference type="ARBA" id="ARBA00004123"/>
    </source>
</evidence>
<dbReference type="GO" id="GO:0031573">
    <property type="term" value="P:mitotic intra-S DNA damage checkpoint signaling"/>
    <property type="evidence" value="ECO:0007669"/>
    <property type="project" value="UniProtKB-ARBA"/>
</dbReference>
<keyword evidence="8" id="KW-0413">Isomerase</keyword>
<keyword evidence="15" id="KW-1185">Reference proteome</keyword>
<dbReference type="RefSeq" id="XP_024331020.1">
    <property type="nucleotide sequence ID" value="XM_024474838.1"/>
</dbReference>
<evidence type="ECO:0000256" key="10">
    <source>
        <dbReference type="ARBA" id="ARBA00034617"/>
    </source>
</evidence>
<dbReference type="GO" id="GO:0009378">
    <property type="term" value="F:four-way junction helicase activity"/>
    <property type="evidence" value="ECO:0007669"/>
    <property type="project" value="TreeGrafter"/>
</dbReference>
<comment type="catalytic activity">
    <reaction evidence="10 11">
        <text>Couples ATP hydrolysis with the unwinding of duplex DNA by translocating in the 3'-5' direction.</text>
        <dbReference type="EC" id="5.6.2.4"/>
    </reaction>
</comment>
<evidence type="ECO:0000256" key="5">
    <source>
        <dbReference type="ARBA" id="ARBA00022806"/>
    </source>
</evidence>
<dbReference type="GeneID" id="36319766"/>
<dbReference type="GO" id="GO:0005634">
    <property type="term" value="C:nucleus"/>
    <property type="evidence" value="ECO:0007669"/>
    <property type="project" value="UniProtKB-SubCell"/>
</dbReference>
<dbReference type="Gene3D" id="1.10.10.10">
    <property type="entry name" value="Winged helix-like DNA-binding domain superfamily/Winged helix DNA-binding domain"/>
    <property type="match status" value="1"/>
</dbReference>
<evidence type="ECO:0000313" key="14">
    <source>
        <dbReference type="EMBL" id="KKO75278.1"/>
    </source>
</evidence>
<dbReference type="FunFam" id="3.40.50.300:FF:000340">
    <property type="entry name" value="Bloom syndrome, RecQ helicase"/>
    <property type="match status" value="1"/>
</dbReference>
<evidence type="ECO:0000256" key="9">
    <source>
        <dbReference type="ARBA" id="ARBA00023242"/>
    </source>
</evidence>
<dbReference type="VEuPathDB" id="MicrosporidiaDB:AAJ76_2600040696"/>
<evidence type="ECO:0000256" key="4">
    <source>
        <dbReference type="ARBA" id="ARBA00022801"/>
    </source>
</evidence>
<organism evidence="14 15">
    <name type="scientific">Vairimorpha ceranae</name>
    <dbReference type="NCBI Taxonomy" id="40302"/>
    <lineage>
        <taxon>Eukaryota</taxon>
        <taxon>Fungi</taxon>
        <taxon>Fungi incertae sedis</taxon>
        <taxon>Microsporidia</taxon>
        <taxon>Nosematidae</taxon>
        <taxon>Vairimorpha</taxon>
    </lineage>
</organism>
<keyword evidence="3 11" id="KW-0547">Nucleotide-binding</keyword>
<dbReference type="CDD" id="cd17920">
    <property type="entry name" value="DEXHc_RecQ"/>
    <property type="match status" value="1"/>
</dbReference>
<dbReference type="EMBL" id="JPQZ01000026">
    <property type="protein sequence ID" value="KKO75278.1"/>
    <property type="molecule type" value="Genomic_DNA"/>
</dbReference>
<dbReference type="Proteomes" id="UP000034350">
    <property type="component" value="Unassembled WGS sequence"/>
</dbReference>
<gene>
    <name evidence="14" type="ORF">AAJ76_2600040696</name>
</gene>
<feature type="domain" description="Helicase C-terminal" evidence="13">
    <location>
        <begin position="405"/>
        <end position="551"/>
    </location>
</feature>
<keyword evidence="6 11" id="KW-0067">ATP-binding</keyword>
<evidence type="ECO:0000256" key="11">
    <source>
        <dbReference type="RuleBase" id="RU364117"/>
    </source>
</evidence>
<dbReference type="GO" id="GO:0003677">
    <property type="term" value="F:DNA binding"/>
    <property type="evidence" value="ECO:0007669"/>
    <property type="project" value="UniProtKB-KW"/>
</dbReference>
<dbReference type="PROSITE" id="PS51192">
    <property type="entry name" value="HELICASE_ATP_BIND_1"/>
    <property type="match status" value="1"/>
</dbReference>
<dbReference type="InterPro" id="IPR036388">
    <property type="entry name" value="WH-like_DNA-bd_sf"/>
</dbReference>
<dbReference type="GO" id="GO:0043138">
    <property type="term" value="F:3'-5' DNA helicase activity"/>
    <property type="evidence" value="ECO:0007669"/>
    <property type="project" value="UniProtKB-EC"/>
</dbReference>
<evidence type="ECO:0000259" key="12">
    <source>
        <dbReference type="PROSITE" id="PS51192"/>
    </source>
</evidence>
<comment type="caution">
    <text evidence="14">The sequence shown here is derived from an EMBL/GenBank/DDBJ whole genome shotgun (WGS) entry which is preliminary data.</text>
</comment>
<evidence type="ECO:0000259" key="13">
    <source>
        <dbReference type="PROSITE" id="PS51194"/>
    </source>
</evidence>
<dbReference type="Pfam" id="PF00270">
    <property type="entry name" value="DEAD"/>
    <property type="match status" value="1"/>
</dbReference>
<dbReference type="GO" id="GO:0005737">
    <property type="term" value="C:cytoplasm"/>
    <property type="evidence" value="ECO:0007669"/>
    <property type="project" value="TreeGrafter"/>
</dbReference>
<keyword evidence="9 11" id="KW-0539">Nucleus</keyword>
<dbReference type="GO" id="GO:0016787">
    <property type="term" value="F:hydrolase activity"/>
    <property type="evidence" value="ECO:0007669"/>
    <property type="project" value="UniProtKB-KW"/>
</dbReference>
<dbReference type="InterPro" id="IPR002464">
    <property type="entry name" value="DNA/RNA_helicase_DEAH_CS"/>
</dbReference>
<keyword evidence="5 11" id="KW-0347">Helicase</keyword>
<dbReference type="FunFam" id="3.40.50.300:FF:000296">
    <property type="entry name" value="ATP-dependent DNA helicase RecQ"/>
    <property type="match status" value="1"/>
</dbReference>
<dbReference type="SUPFAM" id="SSF46785">
    <property type="entry name" value="Winged helix' DNA-binding domain"/>
    <property type="match status" value="1"/>
</dbReference>
<evidence type="ECO:0000256" key="6">
    <source>
        <dbReference type="ARBA" id="ARBA00022840"/>
    </source>
</evidence>
<dbReference type="Pfam" id="PF00271">
    <property type="entry name" value="Helicase_C"/>
    <property type="match status" value="1"/>
</dbReference>
<dbReference type="GO" id="GO:0000729">
    <property type="term" value="P:DNA double-strand break processing"/>
    <property type="evidence" value="ECO:0007669"/>
    <property type="project" value="UniProtKB-ARBA"/>
</dbReference>
<dbReference type="InterPro" id="IPR036390">
    <property type="entry name" value="WH_DNA-bd_sf"/>
</dbReference>
<keyword evidence="7" id="KW-0238">DNA-binding</keyword>
<dbReference type="GO" id="GO:0006260">
    <property type="term" value="P:DNA replication"/>
    <property type="evidence" value="ECO:0007669"/>
    <property type="project" value="InterPro"/>
</dbReference>
<dbReference type="CDD" id="cd18794">
    <property type="entry name" value="SF2_C_RecQ"/>
    <property type="match status" value="1"/>
</dbReference>
<comment type="similarity">
    <text evidence="2 11">Belongs to the helicase family. RecQ subfamily.</text>
</comment>
<dbReference type="SMART" id="SM00487">
    <property type="entry name" value="DEXDc"/>
    <property type="match status" value="1"/>
</dbReference>
<proteinExistence type="inferred from homology"/>
<dbReference type="PANTHER" id="PTHR13710">
    <property type="entry name" value="DNA HELICASE RECQ FAMILY MEMBER"/>
    <property type="match status" value="1"/>
</dbReference>
<dbReference type="InterPro" id="IPR004589">
    <property type="entry name" value="DNA_helicase_ATP-dep_RecQ"/>
</dbReference>
<dbReference type="SUPFAM" id="SSF52540">
    <property type="entry name" value="P-loop containing nucleoside triphosphate hydrolases"/>
    <property type="match status" value="1"/>
</dbReference>
<evidence type="ECO:0000256" key="8">
    <source>
        <dbReference type="ARBA" id="ARBA00023235"/>
    </source>
</evidence>
<protein>
    <recommendedName>
        <fullName evidence="11">ATP-dependent DNA helicase</fullName>
        <ecNumber evidence="11">5.6.2.4</ecNumber>
    </recommendedName>
</protein>